<dbReference type="PANTHER" id="PTHR43833">
    <property type="entry name" value="POTASSIUM CHANNEL PROTEIN 2-RELATED-RELATED"/>
    <property type="match status" value="1"/>
</dbReference>
<gene>
    <name evidence="3" type="ORF">JZ786_17085</name>
</gene>
<protein>
    <submittedName>
        <fullName evidence="3">TrkA family potassium uptake protein</fullName>
    </submittedName>
</protein>
<dbReference type="RefSeq" id="WP_206655580.1">
    <property type="nucleotide sequence ID" value="NZ_CP071182.1"/>
</dbReference>
<dbReference type="SUPFAM" id="SSF51735">
    <property type="entry name" value="NAD(P)-binding Rossmann-fold domains"/>
    <property type="match status" value="1"/>
</dbReference>
<feature type="domain" description="RCK C-terminal" evidence="2">
    <location>
        <begin position="152"/>
        <end position="236"/>
    </location>
</feature>
<dbReference type="Proteomes" id="UP000663505">
    <property type="component" value="Chromosome"/>
</dbReference>
<keyword evidence="4" id="KW-1185">Reference proteome</keyword>
<sequence>MANTRSLGLLGSIRLMGKRSPKTIGVIGAGRFGTGATEELLANGHQVLLIDKVVNCLEPYARRCRTAIGDAENPEFLAEAGIKDVDAVINAIGEDETASNHVVINCKDFGLYVMAKAKDATHGKILERLGADHVVYPERDSGIRLARLLTRSALLDMIELYEGVFMMELNARGELVGKTLDQLDLPQRFGAQVLLIIRGNQTIFPVAATDTVIDGDRIVLQGPSEALIKVARKAELESVRSVL</sequence>
<dbReference type="Pfam" id="PF02080">
    <property type="entry name" value="TrkA_C"/>
    <property type="match status" value="1"/>
</dbReference>
<evidence type="ECO:0000313" key="4">
    <source>
        <dbReference type="Proteomes" id="UP000663505"/>
    </source>
</evidence>
<dbReference type="SUPFAM" id="SSF116726">
    <property type="entry name" value="TrkA C-terminal domain-like"/>
    <property type="match status" value="1"/>
</dbReference>
<dbReference type="InterPro" id="IPR036291">
    <property type="entry name" value="NAD(P)-bd_dom_sf"/>
</dbReference>
<name>A0A9X7VWN5_9BACL</name>
<dbReference type="GO" id="GO:0006813">
    <property type="term" value="P:potassium ion transport"/>
    <property type="evidence" value="ECO:0007669"/>
    <property type="project" value="InterPro"/>
</dbReference>
<dbReference type="PROSITE" id="PS51201">
    <property type="entry name" value="RCK_N"/>
    <property type="match status" value="1"/>
</dbReference>
<accession>A0A9X7VWN5</accession>
<proteinExistence type="predicted"/>
<dbReference type="InterPro" id="IPR050721">
    <property type="entry name" value="Trk_Ktr_HKT_K-transport"/>
</dbReference>
<dbReference type="Gene3D" id="3.40.50.720">
    <property type="entry name" value="NAD(P)-binding Rossmann-like Domain"/>
    <property type="match status" value="1"/>
</dbReference>
<dbReference type="Pfam" id="PF02254">
    <property type="entry name" value="TrkA_N"/>
    <property type="match status" value="1"/>
</dbReference>
<dbReference type="PROSITE" id="PS51202">
    <property type="entry name" value="RCK_C"/>
    <property type="match status" value="1"/>
</dbReference>
<dbReference type="Gene3D" id="3.30.70.1450">
    <property type="entry name" value="Regulator of K+ conductance, C-terminal domain"/>
    <property type="match status" value="1"/>
</dbReference>
<evidence type="ECO:0000259" key="2">
    <source>
        <dbReference type="PROSITE" id="PS51202"/>
    </source>
</evidence>
<dbReference type="GO" id="GO:0008324">
    <property type="term" value="F:monoatomic cation transmembrane transporter activity"/>
    <property type="evidence" value="ECO:0007669"/>
    <property type="project" value="InterPro"/>
</dbReference>
<organism evidence="3 4">
    <name type="scientific">Alicyclobacillus mengziensis</name>
    <dbReference type="NCBI Taxonomy" id="2931921"/>
    <lineage>
        <taxon>Bacteria</taxon>
        <taxon>Bacillati</taxon>
        <taxon>Bacillota</taxon>
        <taxon>Bacilli</taxon>
        <taxon>Bacillales</taxon>
        <taxon>Alicyclobacillaceae</taxon>
        <taxon>Alicyclobacillus</taxon>
    </lineage>
</organism>
<dbReference type="PANTHER" id="PTHR43833:SF7">
    <property type="entry name" value="KTR SYSTEM POTASSIUM UPTAKE PROTEIN C"/>
    <property type="match status" value="1"/>
</dbReference>
<feature type="domain" description="RCK N-terminal" evidence="1">
    <location>
        <begin position="21"/>
        <end position="135"/>
    </location>
</feature>
<dbReference type="InterPro" id="IPR036721">
    <property type="entry name" value="RCK_C_sf"/>
</dbReference>
<dbReference type="InterPro" id="IPR006037">
    <property type="entry name" value="RCK_C"/>
</dbReference>
<dbReference type="KEGG" id="afx:JZ786_17085"/>
<dbReference type="InterPro" id="IPR003148">
    <property type="entry name" value="RCK_N"/>
</dbReference>
<dbReference type="AlphaFoldDB" id="A0A9X7VWN5"/>
<evidence type="ECO:0000259" key="1">
    <source>
        <dbReference type="PROSITE" id="PS51201"/>
    </source>
</evidence>
<dbReference type="EMBL" id="CP071182">
    <property type="protein sequence ID" value="QSO46210.1"/>
    <property type="molecule type" value="Genomic_DNA"/>
</dbReference>
<reference evidence="3 4" key="1">
    <citation type="submission" date="2021-02" db="EMBL/GenBank/DDBJ databases">
        <title>Alicyclobacillus curvatus sp. nov. and Alicyclobacillus mengziensis sp. nov., two acidophilic bacteria isolated from acid mine drainage.</title>
        <authorList>
            <person name="Huang Y."/>
        </authorList>
    </citation>
    <scope>NUCLEOTIDE SEQUENCE [LARGE SCALE GENOMIC DNA]</scope>
    <source>
        <strain evidence="3 4">S30H14</strain>
    </source>
</reference>
<evidence type="ECO:0000313" key="3">
    <source>
        <dbReference type="EMBL" id="QSO46210.1"/>
    </source>
</evidence>